<accession>A0A7J6VUC1</accession>
<reference evidence="1 2" key="1">
    <citation type="submission" date="2020-06" db="EMBL/GenBank/DDBJ databases">
        <title>Transcriptomic and genomic resources for Thalictrum thalictroides and T. hernandezii: Facilitating candidate gene discovery in an emerging model plant lineage.</title>
        <authorList>
            <person name="Arias T."/>
            <person name="Riano-Pachon D.M."/>
            <person name="Di Stilio V.S."/>
        </authorList>
    </citation>
    <scope>NUCLEOTIDE SEQUENCE [LARGE SCALE GENOMIC DNA]</scope>
    <source>
        <strain evidence="2">cv. WT478/WT964</strain>
        <tissue evidence="1">Leaves</tissue>
    </source>
</reference>
<sequence length="129" mass="14972">MRFCDPFEVPTDNFTSSVAVGDVVFRLLKNQLYACDMSKPKPIEHRVYGLEKEMKSSTWSRYKLFYIGNGKLCLTWLFDSEEHCDMTVIACLKFWVRMCNQECRLQAVIDRCDHYLANGGSISLDCFAM</sequence>
<proteinExistence type="predicted"/>
<dbReference type="AlphaFoldDB" id="A0A7J6VUC1"/>
<protein>
    <submittedName>
        <fullName evidence="1">Uncharacterized protein</fullName>
    </submittedName>
</protein>
<dbReference type="Proteomes" id="UP000554482">
    <property type="component" value="Unassembled WGS sequence"/>
</dbReference>
<dbReference type="EMBL" id="JABWDY010026408">
    <property type="protein sequence ID" value="KAF5188696.1"/>
    <property type="molecule type" value="Genomic_DNA"/>
</dbReference>
<comment type="caution">
    <text evidence="1">The sequence shown here is derived from an EMBL/GenBank/DDBJ whole genome shotgun (WGS) entry which is preliminary data.</text>
</comment>
<evidence type="ECO:0000313" key="1">
    <source>
        <dbReference type="EMBL" id="KAF5188696.1"/>
    </source>
</evidence>
<keyword evidence="2" id="KW-1185">Reference proteome</keyword>
<evidence type="ECO:0000313" key="2">
    <source>
        <dbReference type="Proteomes" id="UP000554482"/>
    </source>
</evidence>
<organism evidence="1 2">
    <name type="scientific">Thalictrum thalictroides</name>
    <name type="common">Rue-anemone</name>
    <name type="synonym">Anemone thalictroides</name>
    <dbReference type="NCBI Taxonomy" id="46969"/>
    <lineage>
        <taxon>Eukaryota</taxon>
        <taxon>Viridiplantae</taxon>
        <taxon>Streptophyta</taxon>
        <taxon>Embryophyta</taxon>
        <taxon>Tracheophyta</taxon>
        <taxon>Spermatophyta</taxon>
        <taxon>Magnoliopsida</taxon>
        <taxon>Ranunculales</taxon>
        <taxon>Ranunculaceae</taxon>
        <taxon>Thalictroideae</taxon>
        <taxon>Thalictrum</taxon>
    </lineage>
</organism>
<gene>
    <name evidence="1" type="ORF">FRX31_021716</name>
</gene>
<name>A0A7J6VUC1_THATH</name>